<dbReference type="OMA" id="VTICYAT"/>
<dbReference type="PROSITE" id="PS51915">
    <property type="entry name" value="ZAD"/>
    <property type="match status" value="1"/>
</dbReference>
<dbReference type="AlphaFoldDB" id="Q16V16"/>
<evidence type="ECO:0000259" key="11">
    <source>
        <dbReference type="PROSITE" id="PS51915"/>
    </source>
</evidence>
<name>Q16V16_AEDAE</name>
<protein>
    <submittedName>
        <fullName evidence="12">AAEL009724-PA</fullName>
    </submittedName>
</protein>
<dbReference type="GO" id="GO:0008270">
    <property type="term" value="F:zinc ion binding"/>
    <property type="evidence" value="ECO:0007669"/>
    <property type="project" value="UniProtKB-UniRule"/>
</dbReference>
<feature type="domain" description="C2H2-type" evidence="10">
    <location>
        <begin position="527"/>
        <end position="555"/>
    </location>
</feature>
<feature type="domain" description="C2H2-type" evidence="10">
    <location>
        <begin position="471"/>
        <end position="499"/>
    </location>
</feature>
<reference evidence="12" key="3">
    <citation type="submission" date="2012-09" db="EMBL/GenBank/DDBJ databases">
        <authorList>
            <consortium name="VectorBase"/>
        </authorList>
    </citation>
    <scope>NUCLEOTIDE SEQUENCE</scope>
    <source>
        <strain evidence="12">Liverpool</strain>
    </source>
</reference>
<dbReference type="PROSITE" id="PS00028">
    <property type="entry name" value="ZINC_FINGER_C2H2_1"/>
    <property type="match status" value="8"/>
</dbReference>
<evidence type="ECO:0000256" key="8">
    <source>
        <dbReference type="PROSITE-ProRule" id="PRU01263"/>
    </source>
</evidence>
<accession>Q16V16</accession>
<dbReference type="SMART" id="SM00868">
    <property type="entry name" value="zf-AD"/>
    <property type="match status" value="1"/>
</dbReference>
<evidence type="ECO:0000256" key="5">
    <source>
        <dbReference type="ARBA" id="ARBA00022833"/>
    </source>
</evidence>
<dbReference type="InterPro" id="IPR036236">
    <property type="entry name" value="Znf_C2H2_sf"/>
</dbReference>
<keyword evidence="4 7" id="KW-0863">Zinc-finger</keyword>
<feature type="region of interest" description="Disordered" evidence="9">
    <location>
        <begin position="284"/>
        <end position="309"/>
    </location>
</feature>
<gene>
    <name evidence="12" type="ORF">AaeL_AAEL009724</name>
</gene>
<keyword evidence="6" id="KW-0539">Nucleus</keyword>
<dbReference type="GO" id="GO:0001228">
    <property type="term" value="F:DNA-binding transcription activator activity, RNA polymerase II-specific"/>
    <property type="evidence" value="ECO:0007669"/>
    <property type="project" value="TreeGrafter"/>
</dbReference>
<feature type="binding site" evidence="8">
    <location>
        <position position="162"/>
    </location>
    <ligand>
        <name>Zn(2+)</name>
        <dbReference type="ChEBI" id="CHEBI:29105"/>
    </ligand>
</feature>
<evidence type="ECO:0000313" key="12">
    <source>
        <dbReference type="EMBL" id="EAT38376.1"/>
    </source>
</evidence>
<dbReference type="PANTHER" id="PTHR24376:SF216">
    <property type="entry name" value="ZINC FINGER PROTEIN 420-LIKE"/>
    <property type="match status" value="1"/>
</dbReference>
<keyword evidence="3" id="KW-0677">Repeat</keyword>
<evidence type="ECO:0000256" key="1">
    <source>
        <dbReference type="ARBA" id="ARBA00004123"/>
    </source>
</evidence>
<evidence type="ECO:0000256" key="9">
    <source>
        <dbReference type="SAM" id="MobiDB-lite"/>
    </source>
</evidence>
<feature type="domain" description="C2H2-type" evidence="10">
    <location>
        <begin position="222"/>
        <end position="245"/>
    </location>
</feature>
<evidence type="ECO:0000256" key="7">
    <source>
        <dbReference type="PROSITE-ProRule" id="PRU00042"/>
    </source>
</evidence>
<comment type="subcellular location">
    <subcellularLocation>
        <location evidence="1">Nucleus</location>
    </subcellularLocation>
</comment>
<dbReference type="Gene3D" id="3.30.160.60">
    <property type="entry name" value="Classic Zinc Finger"/>
    <property type="match status" value="4"/>
</dbReference>
<keyword evidence="5 8" id="KW-0862">Zinc</keyword>
<dbReference type="PROSITE" id="PS50157">
    <property type="entry name" value="ZINC_FINGER_C2H2_2"/>
    <property type="match status" value="8"/>
</dbReference>
<feature type="domain" description="C2H2-type" evidence="10">
    <location>
        <begin position="499"/>
        <end position="526"/>
    </location>
</feature>
<evidence type="ECO:0000313" key="13">
    <source>
        <dbReference type="Proteomes" id="UP000682892"/>
    </source>
</evidence>
<feature type="domain" description="C2H2-type" evidence="10">
    <location>
        <begin position="560"/>
        <end position="588"/>
    </location>
</feature>
<evidence type="ECO:0000259" key="10">
    <source>
        <dbReference type="PROSITE" id="PS50157"/>
    </source>
</evidence>
<dbReference type="SUPFAM" id="SSF57716">
    <property type="entry name" value="Glucocorticoid receptor-like (DNA-binding domain)"/>
    <property type="match status" value="1"/>
</dbReference>
<dbReference type="InterPro" id="IPR013087">
    <property type="entry name" value="Znf_C2H2_type"/>
</dbReference>
<organism evidence="12 13">
    <name type="scientific">Aedes aegypti</name>
    <name type="common">Yellowfever mosquito</name>
    <name type="synonym">Culex aegypti</name>
    <dbReference type="NCBI Taxonomy" id="7159"/>
    <lineage>
        <taxon>Eukaryota</taxon>
        <taxon>Metazoa</taxon>
        <taxon>Ecdysozoa</taxon>
        <taxon>Arthropoda</taxon>
        <taxon>Hexapoda</taxon>
        <taxon>Insecta</taxon>
        <taxon>Pterygota</taxon>
        <taxon>Neoptera</taxon>
        <taxon>Endopterygota</taxon>
        <taxon>Diptera</taxon>
        <taxon>Nematocera</taxon>
        <taxon>Culicoidea</taxon>
        <taxon>Culicidae</taxon>
        <taxon>Culicinae</taxon>
        <taxon>Aedini</taxon>
        <taxon>Aedes</taxon>
        <taxon>Stegomyia</taxon>
    </lineage>
</organism>
<evidence type="ECO:0000256" key="4">
    <source>
        <dbReference type="ARBA" id="ARBA00022771"/>
    </source>
</evidence>
<feature type="domain" description="C2H2-type" evidence="10">
    <location>
        <begin position="314"/>
        <end position="342"/>
    </location>
</feature>
<feature type="compositionally biased region" description="Polar residues" evidence="9">
    <location>
        <begin position="350"/>
        <end position="365"/>
    </location>
</feature>
<evidence type="ECO:0000256" key="6">
    <source>
        <dbReference type="ARBA" id="ARBA00023242"/>
    </source>
</evidence>
<dbReference type="Proteomes" id="UP000682892">
    <property type="component" value="Unassembled WGS sequence"/>
</dbReference>
<evidence type="ECO:0000256" key="2">
    <source>
        <dbReference type="ARBA" id="ARBA00022723"/>
    </source>
</evidence>
<feature type="binding site" evidence="8">
    <location>
        <position position="165"/>
    </location>
    <ligand>
        <name>Zn(2+)</name>
        <dbReference type="ChEBI" id="CHEBI:29105"/>
    </ligand>
</feature>
<feature type="binding site" evidence="8">
    <location>
        <position position="116"/>
    </location>
    <ligand>
        <name>Zn(2+)</name>
        <dbReference type="ChEBI" id="CHEBI:29105"/>
    </ligand>
</feature>
<dbReference type="PaxDb" id="7159-AAEL009724-PA"/>
<feature type="region of interest" description="Disordered" evidence="9">
    <location>
        <begin position="339"/>
        <end position="365"/>
    </location>
</feature>
<dbReference type="Gene3D" id="3.40.1800.20">
    <property type="match status" value="1"/>
</dbReference>
<proteinExistence type="predicted"/>
<keyword evidence="2 8" id="KW-0479">Metal-binding</keyword>
<dbReference type="PhylomeDB" id="Q16V16"/>
<reference evidence="12" key="2">
    <citation type="journal article" date="2007" name="Science">
        <title>Genome sequence of Aedes aegypti, a major arbovirus vector.</title>
        <authorList>
            <person name="Nene V."/>
            <person name="Wortman J.R."/>
            <person name="Lawson D."/>
            <person name="Haas B."/>
            <person name="Kodira C."/>
            <person name="Tu Z.J."/>
            <person name="Loftus B."/>
            <person name="Xi Z."/>
            <person name="Megy K."/>
            <person name="Grabherr M."/>
            <person name="Ren Q."/>
            <person name="Zdobnov E.M."/>
            <person name="Lobo N.F."/>
            <person name="Campbell K.S."/>
            <person name="Brown S.E."/>
            <person name="Bonaldo M.F."/>
            <person name="Zhu J."/>
            <person name="Sinkins S.P."/>
            <person name="Hogenkamp D.G."/>
            <person name="Amedeo P."/>
            <person name="Arensburger P."/>
            <person name="Atkinson P.W."/>
            <person name="Bidwell S."/>
            <person name="Biedler J."/>
            <person name="Birney E."/>
            <person name="Bruggner R.V."/>
            <person name="Costas J."/>
            <person name="Coy M.R."/>
            <person name="Crabtree J."/>
            <person name="Crawford M."/>
            <person name="Debruyn B."/>
            <person name="Decaprio D."/>
            <person name="Eiglmeier K."/>
            <person name="Eisenstadt E."/>
            <person name="El-Dorry H."/>
            <person name="Gelbart W.M."/>
            <person name="Gomes S.L."/>
            <person name="Hammond M."/>
            <person name="Hannick L.I."/>
            <person name="Hogan J.R."/>
            <person name="Holmes M.H."/>
            <person name="Jaffe D."/>
            <person name="Johnston J.S."/>
            <person name="Kennedy R.C."/>
            <person name="Koo H."/>
            <person name="Kravitz S."/>
            <person name="Kriventseva E.V."/>
            <person name="Kulp D."/>
            <person name="Labutti K."/>
            <person name="Lee E."/>
            <person name="Li S."/>
            <person name="Lovin D.D."/>
            <person name="Mao C."/>
            <person name="Mauceli E."/>
            <person name="Menck C.F."/>
            <person name="Miller J.R."/>
            <person name="Montgomery P."/>
            <person name="Mori A."/>
            <person name="Nascimento A.L."/>
            <person name="Naveira H.F."/>
            <person name="Nusbaum C."/>
            <person name="O'leary S."/>
            <person name="Orvis J."/>
            <person name="Pertea M."/>
            <person name="Quesneville H."/>
            <person name="Reidenbach K.R."/>
            <person name="Rogers Y.H."/>
            <person name="Roth C.W."/>
            <person name="Schneider J.R."/>
            <person name="Schatz M."/>
            <person name="Shumway M."/>
            <person name="Stanke M."/>
            <person name="Stinson E.O."/>
            <person name="Tubio J.M."/>
            <person name="Vanzee J.P."/>
            <person name="Verjovski-Almeida S."/>
            <person name="Werner D."/>
            <person name="White O."/>
            <person name="Wyder S."/>
            <person name="Zeng Q."/>
            <person name="Zhao Q."/>
            <person name="Zhao Y."/>
            <person name="Hill C.A."/>
            <person name="Raikhel A.S."/>
            <person name="Soares M.B."/>
            <person name="Knudson D.L."/>
            <person name="Lee N.H."/>
            <person name="Galagan J."/>
            <person name="Salzberg S.L."/>
            <person name="Paulsen I.T."/>
            <person name="Dimopoulos G."/>
            <person name="Collins F.H."/>
            <person name="Birren B."/>
            <person name="Fraser-Liggett C.M."/>
            <person name="Severson D.W."/>
        </authorList>
    </citation>
    <scope>NUCLEOTIDE SEQUENCE [LARGE SCALE GENOMIC DNA]</scope>
    <source>
        <strain evidence="12">Liverpool</strain>
    </source>
</reference>
<dbReference type="SUPFAM" id="SSF57667">
    <property type="entry name" value="beta-beta-alpha zinc fingers"/>
    <property type="match status" value="3"/>
</dbReference>
<dbReference type="GO" id="GO:0005634">
    <property type="term" value="C:nucleus"/>
    <property type="evidence" value="ECO:0007669"/>
    <property type="project" value="UniProtKB-SubCell"/>
</dbReference>
<sequence length="595" mass="67817">MVVGLLRLFLDDRCAHVEAVNGLGQGLVDQLERAVKLVHQRGGDADTVDHILGRSEGSAQKGIVVFPLCLLLATRLAAAADVVVVTICYATIKDALNSGVVQLAPSGPPDSYCRLCLSESNVEPLLLVSDGFLQPNQGLVDLIKRYVEIGLSATRDSPCGICHTCRMMLEEFESFRERCLRCDYILTGKERNVPFECSECPSRFRFKTEFERHWKLYHEMFFRCDSCEAGFSTQAMLDGHQEQYHKEGGNEMTFNCSFCSRIFVDENQLQFHVRLSHTTLTPVTDFVPPPAKKRKPARKPKPIQQEPENIDKPYQCKACKIRFTFIGSLTRHLAEKHRNYARSSKKKKSTTVATEIQSSSPMATDSSLMPEVMIQEIEPSAMAFPFDRENSAMSNHFSAQNGSERSIVSPFVIALNRLDPDLIPPITNYEIPLGKFYHALQRQADPVEEPPMDDEILMNYPSFTRRVHKAVRCDQCLAEFSDKRGLDRHRAIKHDGAYHTCPECFRQYPDKSSLDRHRYLHTNDFPYNCDQCPLGFVRQSLLNQHKEKAHYPGAPPIQLYYCPYCSRPFTVKQKIKSHIMFLHSDQSDDLYNLPF</sequence>
<dbReference type="SMART" id="SM00355">
    <property type="entry name" value="ZnF_C2H2"/>
    <property type="match status" value="8"/>
</dbReference>
<feature type="compositionally biased region" description="Basic residues" evidence="9">
    <location>
        <begin position="339"/>
        <end position="349"/>
    </location>
</feature>
<dbReference type="InterPro" id="IPR012934">
    <property type="entry name" value="Znf_AD"/>
</dbReference>
<dbReference type="VEuPathDB" id="VectorBase:AAEL009724"/>
<evidence type="ECO:0000256" key="3">
    <source>
        <dbReference type="ARBA" id="ARBA00022737"/>
    </source>
</evidence>
<reference evidence="12" key="1">
    <citation type="submission" date="2005-10" db="EMBL/GenBank/DDBJ databases">
        <authorList>
            <person name="Loftus B.J."/>
            <person name="Nene V.M."/>
            <person name="Hannick L.I."/>
            <person name="Bidwell S."/>
            <person name="Haas B."/>
            <person name="Amedeo P."/>
            <person name="Orvis J."/>
            <person name="Wortman J.R."/>
            <person name="White O.R."/>
            <person name="Salzberg S."/>
            <person name="Shumway M."/>
            <person name="Koo H."/>
            <person name="Zhao Y."/>
            <person name="Holmes M."/>
            <person name="Miller J."/>
            <person name="Schatz M."/>
            <person name="Pop M."/>
            <person name="Pai G."/>
            <person name="Utterback T."/>
            <person name="Rogers Y.-H."/>
            <person name="Kravitz S."/>
            <person name="Fraser C.M."/>
        </authorList>
    </citation>
    <scope>NUCLEOTIDE SEQUENCE</scope>
    <source>
        <strain evidence="12">Liverpool</strain>
    </source>
</reference>
<feature type="domain" description="C2H2-type" evidence="10">
    <location>
        <begin position="195"/>
        <end position="218"/>
    </location>
</feature>
<dbReference type="HOGENOM" id="CLU_546553_0_0_1"/>
<dbReference type="EMBL" id="CH477606">
    <property type="protein sequence ID" value="EAT38376.1"/>
    <property type="molecule type" value="Genomic_DNA"/>
</dbReference>
<dbReference type="Pfam" id="PF07776">
    <property type="entry name" value="zf-AD"/>
    <property type="match status" value="1"/>
</dbReference>
<feature type="binding site" evidence="8">
    <location>
        <position position="113"/>
    </location>
    <ligand>
        <name>Zn(2+)</name>
        <dbReference type="ChEBI" id="CHEBI:29105"/>
    </ligand>
</feature>
<dbReference type="GO" id="GO:0000978">
    <property type="term" value="F:RNA polymerase II cis-regulatory region sequence-specific DNA binding"/>
    <property type="evidence" value="ECO:0007669"/>
    <property type="project" value="TreeGrafter"/>
</dbReference>
<dbReference type="PANTHER" id="PTHR24376">
    <property type="entry name" value="ZINC FINGER PROTEIN"/>
    <property type="match status" value="1"/>
</dbReference>
<feature type="compositionally biased region" description="Basic residues" evidence="9">
    <location>
        <begin position="291"/>
        <end position="301"/>
    </location>
</feature>
<feature type="domain" description="C2H2-type" evidence="10">
    <location>
        <begin position="254"/>
        <end position="282"/>
    </location>
</feature>
<dbReference type="eggNOG" id="KOG1721">
    <property type="taxonomic scope" value="Eukaryota"/>
</dbReference>
<feature type="domain" description="ZAD" evidence="11">
    <location>
        <begin position="111"/>
        <end position="189"/>
    </location>
</feature>